<sequence>MSIIGGILLGAAHSIDYFASQETLSGKGIVFLAHIVLVFAFFGIHAAQADKNRVLGTLGLILGVIGSMIVTAIIFVEMASVTGVQTKQVLTASLNGPIQSYGPLLFVLGMILVSLSILRNKVLSYWGAALLLVGTVIFALGTIAGSGELLITMIGSIFKGIGFIVLGYQIGLTATHQQDNSASLN</sequence>
<keyword evidence="1" id="KW-0472">Membrane</keyword>
<dbReference type="EMBL" id="QLUW01000002">
    <property type="protein sequence ID" value="RAP76820.1"/>
    <property type="molecule type" value="Genomic_DNA"/>
</dbReference>
<keyword evidence="1" id="KW-0812">Transmembrane</keyword>
<gene>
    <name evidence="2" type="ORF">DL346_09265</name>
</gene>
<dbReference type="AlphaFoldDB" id="A0A328U2B5"/>
<comment type="caution">
    <text evidence="2">The sequence shown here is derived from an EMBL/GenBank/DDBJ whole genome shotgun (WGS) entry which is preliminary data.</text>
</comment>
<evidence type="ECO:0000313" key="2">
    <source>
        <dbReference type="EMBL" id="RAP76820.1"/>
    </source>
</evidence>
<keyword evidence="1" id="KW-1133">Transmembrane helix</keyword>
<feature type="transmembrane region" description="Helical" evidence="1">
    <location>
        <begin position="125"/>
        <end position="143"/>
    </location>
</feature>
<keyword evidence="3" id="KW-1185">Reference proteome</keyword>
<feature type="transmembrane region" description="Helical" evidence="1">
    <location>
        <begin position="98"/>
        <end position="118"/>
    </location>
</feature>
<reference evidence="2 3" key="1">
    <citation type="submission" date="2018-06" db="EMBL/GenBank/DDBJ databases">
        <title>Paenibacillus montanisoli sp. nov., isolated from mountain area soil.</title>
        <authorList>
            <person name="Wu M."/>
        </authorList>
    </citation>
    <scope>NUCLEOTIDE SEQUENCE [LARGE SCALE GENOMIC DNA]</scope>
    <source>
        <strain evidence="2 3">RA17</strain>
    </source>
</reference>
<feature type="transmembrane region" description="Helical" evidence="1">
    <location>
        <begin position="24"/>
        <end position="42"/>
    </location>
</feature>
<feature type="transmembrane region" description="Helical" evidence="1">
    <location>
        <begin position="54"/>
        <end position="78"/>
    </location>
</feature>
<accession>A0A328U2B5</accession>
<organism evidence="2 3">
    <name type="scientific">Paenibacillus montanisoli</name>
    <dbReference type="NCBI Taxonomy" id="2081970"/>
    <lineage>
        <taxon>Bacteria</taxon>
        <taxon>Bacillati</taxon>
        <taxon>Bacillota</taxon>
        <taxon>Bacilli</taxon>
        <taxon>Bacillales</taxon>
        <taxon>Paenibacillaceae</taxon>
        <taxon>Paenibacillus</taxon>
    </lineage>
</organism>
<name>A0A328U2B5_9BACL</name>
<protein>
    <submittedName>
        <fullName evidence="2">Uncharacterized protein</fullName>
    </submittedName>
</protein>
<evidence type="ECO:0000313" key="3">
    <source>
        <dbReference type="Proteomes" id="UP000249260"/>
    </source>
</evidence>
<evidence type="ECO:0000256" key="1">
    <source>
        <dbReference type="SAM" id="Phobius"/>
    </source>
</evidence>
<proteinExistence type="predicted"/>
<dbReference type="Proteomes" id="UP000249260">
    <property type="component" value="Unassembled WGS sequence"/>
</dbReference>
<feature type="transmembrane region" description="Helical" evidence="1">
    <location>
        <begin position="149"/>
        <end position="168"/>
    </location>
</feature>
<dbReference type="OrthoDB" id="2638469at2"/>